<keyword evidence="2" id="KW-1185">Reference proteome</keyword>
<evidence type="ECO:0000313" key="1">
    <source>
        <dbReference type="EMBL" id="GAA3523751.1"/>
    </source>
</evidence>
<dbReference type="InterPro" id="IPR036709">
    <property type="entry name" value="Autotransporte_beta_dom_sf"/>
</dbReference>
<sequence>MGEYLDVSIGLGISVPSDQTDISGSGFYAQGEYVYNISNWVGLRPYAGLVLTSTKEATNESNQTDYKMSTKAFLLGGKVRLSIPIPWVAPYVELGVGTSMGSFETSTQFHDIIKNGILLHIPFEFGVSLGKEHTVEVGFTYYFQPAVEQVTGAAAIGLSFPLN</sequence>
<evidence type="ECO:0008006" key="3">
    <source>
        <dbReference type="Google" id="ProtNLM"/>
    </source>
</evidence>
<organism evidence="1 2">
    <name type="scientific">Aquimarina addita</name>
    <dbReference type="NCBI Taxonomy" id="870485"/>
    <lineage>
        <taxon>Bacteria</taxon>
        <taxon>Pseudomonadati</taxon>
        <taxon>Bacteroidota</taxon>
        <taxon>Flavobacteriia</taxon>
        <taxon>Flavobacteriales</taxon>
        <taxon>Flavobacteriaceae</taxon>
        <taxon>Aquimarina</taxon>
    </lineage>
</organism>
<dbReference type="Proteomes" id="UP001500459">
    <property type="component" value="Unassembled WGS sequence"/>
</dbReference>
<name>A0ABP6UW25_9FLAO</name>
<gene>
    <name evidence="1" type="ORF">GCM10022393_43250</name>
</gene>
<evidence type="ECO:0000313" key="2">
    <source>
        <dbReference type="Proteomes" id="UP001500459"/>
    </source>
</evidence>
<dbReference type="SUPFAM" id="SSF103515">
    <property type="entry name" value="Autotransporter"/>
    <property type="match status" value="1"/>
</dbReference>
<protein>
    <recommendedName>
        <fullName evidence="3">Outer membrane protein beta-barrel domain-containing protein</fullName>
    </recommendedName>
</protein>
<comment type="caution">
    <text evidence="1">The sequence shown here is derived from an EMBL/GenBank/DDBJ whole genome shotgun (WGS) entry which is preliminary data.</text>
</comment>
<dbReference type="EMBL" id="BAABCW010000041">
    <property type="protein sequence ID" value="GAA3523751.1"/>
    <property type="molecule type" value="Genomic_DNA"/>
</dbReference>
<reference evidence="2" key="1">
    <citation type="journal article" date="2019" name="Int. J. Syst. Evol. Microbiol.">
        <title>The Global Catalogue of Microorganisms (GCM) 10K type strain sequencing project: providing services to taxonomists for standard genome sequencing and annotation.</title>
        <authorList>
            <consortium name="The Broad Institute Genomics Platform"/>
            <consortium name="The Broad Institute Genome Sequencing Center for Infectious Disease"/>
            <person name="Wu L."/>
            <person name="Ma J."/>
        </authorList>
    </citation>
    <scope>NUCLEOTIDE SEQUENCE [LARGE SCALE GENOMIC DNA]</scope>
    <source>
        <strain evidence="2">JCM 17106</strain>
    </source>
</reference>
<proteinExistence type="predicted"/>
<accession>A0ABP6UW25</accession>